<proteinExistence type="inferred from homology"/>
<evidence type="ECO:0000256" key="3">
    <source>
        <dbReference type="ARBA" id="ARBA00005227"/>
    </source>
</evidence>
<feature type="transmembrane region" description="Helical" evidence="9">
    <location>
        <begin position="634"/>
        <end position="655"/>
    </location>
</feature>
<keyword evidence="7" id="KW-0333">Golgi apparatus</keyword>
<evidence type="ECO:0000256" key="8">
    <source>
        <dbReference type="ARBA" id="ARBA00023136"/>
    </source>
</evidence>
<feature type="transmembrane region" description="Helical" evidence="9">
    <location>
        <begin position="667"/>
        <end position="696"/>
    </location>
</feature>
<dbReference type="GO" id="GO:0072657">
    <property type="term" value="P:protein localization to membrane"/>
    <property type="evidence" value="ECO:0007669"/>
    <property type="project" value="TreeGrafter"/>
</dbReference>
<name>A0A6A6UA35_9PEZI</name>
<keyword evidence="4 9" id="KW-0812">Transmembrane</keyword>
<dbReference type="Pfam" id="PF02990">
    <property type="entry name" value="EMP70"/>
    <property type="match status" value="1"/>
</dbReference>
<feature type="transmembrane region" description="Helical" evidence="9">
    <location>
        <begin position="441"/>
        <end position="462"/>
    </location>
</feature>
<dbReference type="OrthoDB" id="1666796at2759"/>
<evidence type="ECO:0000256" key="1">
    <source>
        <dbReference type="ARBA" id="ARBA00004141"/>
    </source>
</evidence>
<comment type="similarity">
    <text evidence="3 9">Belongs to the nonaspanin (TM9SF) (TC 9.A.2) family.</text>
</comment>
<protein>
    <recommendedName>
        <fullName evidence="9">Transmembrane 9 superfamily member</fullName>
    </recommendedName>
</protein>
<evidence type="ECO:0000256" key="4">
    <source>
        <dbReference type="ARBA" id="ARBA00022692"/>
    </source>
</evidence>
<keyword evidence="11" id="KW-1185">Reference proteome</keyword>
<feature type="transmembrane region" description="Helical" evidence="9">
    <location>
        <begin position="301"/>
        <end position="323"/>
    </location>
</feature>
<evidence type="ECO:0000256" key="9">
    <source>
        <dbReference type="RuleBase" id="RU363079"/>
    </source>
</evidence>
<feature type="transmembrane region" description="Helical" evidence="9">
    <location>
        <begin position="564"/>
        <end position="588"/>
    </location>
</feature>
<evidence type="ECO:0000313" key="11">
    <source>
        <dbReference type="Proteomes" id="UP000799302"/>
    </source>
</evidence>
<comment type="subcellular location">
    <subcellularLocation>
        <location evidence="2">Golgi apparatus</location>
    </subcellularLocation>
    <subcellularLocation>
        <location evidence="1">Membrane</location>
        <topology evidence="1">Multi-pass membrane protein</topology>
    </subcellularLocation>
</comment>
<feature type="transmembrane region" description="Helical" evidence="9">
    <location>
        <begin position="594"/>
        <end position="622"/>
    </location>
</feature>
<dbReference type="PANTHER" id="PTHR10766:SF55">
    <property type="entry name" value="TRANSMEMBRANE 9 SUPERFAMILY MEMBER 4"/>
    <property type="match status" value="1"/>
</dbReference>
<evidence type="ECO:0000256" key="5">
    <source>
        <dbReference type="ARBA" id="ARBA00022729"/>
    </source>
</evidence>
<dbReference type="GO" id="GO:0016020">
    <property type="term" value="C:membrane"/>
    <property type="evidence" value="ECO:0007669"/>
    <property type="project" value="UniProtKB-SubCell"/>
</dbReference>
<dbReference type="Proteomes" id="UP000799302">
    <property type="component" value="Unassembled WGS sequence"/>
</dbReference>
<keyword evidence="8 9" id="KW-0472">Membrane</keyword>
<evidence type="ECO:0000256" key="2">
    <source>
        <dbReference type="ARBA" id="ARBA00004555"/>
    </source>
</evidence>
<feature type="transmembrane region" description="Helical" evidence="9">
    <location>
        <begin position="474"/>
        <end position="498"/>
    </location>
</feature>
<evidence type="ECO:0000256" key="7">
    <source>
        <dbReference type="ARBA" id="ARBA00023034"/>
    </source>
</evidence>
<accession>A0A6A6UA35</accession>
<feature type="chain" id="PRO_5025715739" description="Transmembrane 9 superfamily member" evidence="9">
    <location>
        <begin position="24"/>
        <end position="706"/>
    </location>
</feature>
<dbReference type="EMBL" id="MU004236">
    <property type="protein sequence ID" value="KAF2668307.1"/>
    <property type="molecule type" value="Genomic_DNA"/>
</dbReference>
<keyword evidence="5 9" id="KW-0732">Signal</keyword>
<dbReference type="AlphaFoldDB" id="A0A6A6UA35"/>
<sequence>MAGDVRHTARLLITLLLSAICNAFYIPGWSEKTFKDGDLIPLFHNKIFSDSSELHYAYSELPFVCPPSGWRHPSARLTSGTSLTLNLGEVLRGDRITVSDYELVMGEDSEAKFLCSHTVDRKGVRWAQQLIRDRYMVEWIVDNLPGATPFVTTDKSGKYYAAGFRLGYEEFDPHSMRSRYFINNHITMVIRYRTAMGKAGNRGEKVILGFEVYPKSVEVGNRNMTSGLPHDIYSIEAGMELTFGKNTTSEDGTVQTTESDELTIPYSYSVYFREEENPFISWSNRWNVYFVHDEDSRTVHWLAIVNSLVISGFLTTLVAVVFARTIRGDIKGTTEIGLEDGKLKMKYRKGLPSPRRSLDKSTGIFDPIDGEDGLSAEEEDMVEDGSGWKLVHGDVFRTPQCGTLLAPLVGSGMQLVFMASGQLLLSCIGVLNPSFRGGFTSVGLSLFVFCGLFSGYFSARVYKTFGGRQWQHNVFVTGSLIPGLAFSIVFILNLFVWGHASSSAIPFGTLIALVALWLLIQMPLVYCGGWYGQHRAGAWEHPVRPTSIARQIPPQPWYLRRLQLILIAGIMPFLIILIELMFVFKSLWVDKSGFYYMFGFLSVVGVILILSVVEVTIVAVYLQLCAENHQWHWTSFLVGGSSSFWIFAYCLYYYYFKLHIHGFVSSMLFFSYSFLACGVYGLLTGTVGFLAAYAFVRRIYTAIKVD</sequence>
<reference evidence="10" key="1">
    <citation type="journal article" date="2020" name="Stud. Mycol.">
        <title>101 Dothideomycetes genomes: a test case for predicting lifestyles and emergence of pathogens.</title>
        <authorList>
            <person name="Haridas S."/>
            <person name="Albert R."/>
            <person name="Binder M."/>
            <person name="Bloem J."/>
            <person name="Labutti K."/>
            <person name="Salamov A."/>
            <person name="Andreopoulos B."/>
            <person name="Baker S."/>
            <person name="Barry K."/>
            <person name="Bills G."/>
            <person name="Bluhm B."/>
            <person name="Cannon C."/>
            <person name="Castanera R."/>
            <person name="Culley D."/>
            <person name="Daum C."/>
            <person name="Ezra D."/>
            <person name="Gonzalez J."/>
            <person name="Henrissat B."/>
            <person name="Kuo A."/>
            <person name="Liang C."/>
            <person name="Lipzen A."/>
            <person name="Lutzoni F."/>
            <person name="Magnuson J."/>
            <person name="Mondo S."/>
            <person name="Nolan M."/>
            <person name="Ohm R."/>
            <person name="Pangilinan J."/>
            <person name="Park H.-J."/>
            <person name="Ramirez L."/>
            <person name="Alfaro M."/>
            <person name="Sun H."/>
            <person name="Tritt A."/>
            <person name="Yoshinaga Y."/>
            <person name="Zwiers L.-H."/>
            <person name="Turgeon B."/>
            <person name="Goodwin S."/>
            <person name="Spatafora J."/>
            <person name="Crous P."/>
            <person name="Grigoriev I."/>
        </authorList>
    </citation>
    <scope>NUCLEOTIDE SEQUENCE</scope>
    <source>
        <strain evidence="10">CBS 115976</strain>
    </source>
</reference>
<evidence type="ECO:0000256" key="6">
    <source>
        <dbReference type="ARBA" id="ARBA00022989"/>
    </source>
</evidence>
<feature type="transmembrane region" description="Helical" evidence="9">
    <location>
        <begin position="504"/>
        <end position="526"/>
    </location>
</feature>
<keyword evidence="6 9" id="KW-1133">Transmembrane helix</keyword>
<dbReference type="InterPro" id="IPR004240">
    <property type="entry name" value="EMP70"/>
</dbReference>
<feature type="signal peptide" evidence="9">
    <location>
        <begin position="1"/>
        <end position="23"/>
    </location>
</feature>
<dbReference type="PANTHER" id="PTHR10766">
    <property type="entry name" value="TRANSMEMBRANE 9 SUPERFAMILY PROTEIN"/>
    <property type="match status" value="1"/>
</dbReference>
<dbReference type="GO" id="GO:0005794">
    <property type="term" value="C:Golgi apparatus"/>
    <property type="evidence" value="ECO:0007669"/>
    <property type="project" value="UniProtKB-SubCell"/>
</dbReference>
<evidence type="ECO:0000313" key="10">
    <source>
        <dbReference type="EMBL" id="KAF2668307.1"/>
    </source>
</evidence>
<organism evidence="10 11">
    <name type="scientific">Microthyrium microscopicum</name>
    <dbReference type="NCBI Taxonomy" id="703497"/>
    <lineage>
        <taxon>Eukaryota</taxon>
        <taxon>Fungi</taxon>
        <taxon>Dikarya</taxon>
        <taxon>Ascomycota</taxon>
        <taxon>Pezizomycotina</taxon>
        <taxon>Dothideomycetes</taxon>
        <taxon>Dothideomycetes incertae sedis</taxon>
        <taxon>Microthyriales</taxon>
        <taxon>Microthyriaceae</taxon>
        <taxon>Microthyrium</taxon>
    </lineage>
</organism>
<gene>
    <name evidence="10" type="ORF">BT63DRAFT_425630</name>
</gene>